<dbReference type="Gene3D" id="2.30.30.40">
    <property type="entry name" value="SH3 Domains"/>
    <property type="match status" value="2"/>
</dbReference>
<dbReference type="Pfam" id="PF08239">
    <property type="entry name" value="SH3_3"/>
    <property type="match status" value="2"/>
</dbReference>
<evidence type="ECO:0000313" key="3">
    <source>
        <dbReference type="EMBL" id="MBB6453086.1"/>
    </source>
</evidence>
<dbReference type="InterPro" id="IPR003646">
    <property type="entry name" value="SH3-like_bac-type"/>
</dbReference>
<evidence type="ECO:0000259" key="2">
    <source>
        <dbReference type="PROSITE" id="PS51781"/>
    </source>
</evidence>
<dbReference type="InterPro" id="IPR039563">
    <property type="entry name" value="Peptidase_C39_single_dom"/>
</dbReference>
<dbReference type="PROSITE" id="PS51257">
    <property type="entry name" value="PROKAR_LIPOPROTEIN"/>
    <property type="match status" value="1"/>
</dbReference>
<proteinExistence type="predicted"/>
<dbReference type="SMART" id="SM00287">
    <property type="entry name" value="SH3b"/>
    <property type="match status" value="2"/>
</dbReference>
<comment type="caution">
    <text evidence="3">The sequence shown here is derived from an EMBL/GenBank/DDBJ whole genome shotgun (WGS) entry which is preliminary data.</text>
</comment>
<dbReference type="AlphaFoldDB" id="A0A841Q3V3"/>
<feature type="domain" description="SH3b" evidence="2">
    <location>
        <begin position="186"/>
        <end position="251"/>
    </location>
</feature>
<dbReference type="PANTHER" id="PTHR37806:SF1">
    <property type="entry name" value="PEPTIDASE C39-LIKE DOMAIN-CONTAINING PROTEIN"/>
    <property type="match status" value="1"/>
</dbReference>
<dbReference type="Pfam" id="PF13529">
    <property type="entry name" value="Peptidase_C39_2"/>
    <property type="match status" value="1"/>
</dbReference>
<reference evidence="3 4" key="1">
    <citation type="submission" date="2020-08" db="EMBL/GenBank/DDBJ databases">
        <title>Genomic Encyclopedia of Type Strains, Phase IV (KMG-IV): sequencing the most valuable type-strain genomes for metagenomic binning, comparative biology and taxonomic classification.</title>
        <authorList>
            <person name="Goeker M."/>
        </authorList>
    </citation>
    <scope>NUCLEOTIDE SEQUENCE [LARGE SCALE GENOMIC DNA]</scope>
    <source>
        <strain evidence="3 4">DSM 19612</strain>
    </source>
</reference>
<feature type="domain" description="SH3b" evidence="2">
    <location>
        <begin position="100"/>
        <end position="165"/>
    </location>
</feature>
<keyword evidence="4" id="KW-1185">Reference proteome</keyword>
<gene>
    <name evidence="3" type="ORF">HNQ94_001534</name>
</gene>
<dbReference type="Proteomes" id="UP000581688">
    <property type="component" value="Unassembled WGS sequence"/>
</dbReference>
<dbReference type="CDD" id="cd02549">
    <property type="entry name" value="Peptidase_C39A"/>
    <property type="match status" value="1"/>
</dbReference>
<dbReference type="PANTHER" id="PTHR37806">
    <property type="entry name" value="LMO0724 PROTEIN"/>
    <property type="match status" value="1"/>
</dbReference>
<protein>
    <submittedName>
        <fullName evidence="3">Uncharacterized protein YvpB</fullName>
    </submittedName>
</protein>
<sequence>MTNKGLIIAIFSSLLVTGCNTHESQPVKQPTPKKENADPSAEQPLNTRSTPLQTKDEGYHEQIIKEQTELARNHSIELYGLKKTEKTDSEEKEYTAEHASGTYRVTIEANLRKGPGNSFPSIITIDKNTKLEVYEKANVSHANWFHVEYADDAGWVSSSVLEKIESEEQIITITAENIEYIAEEHIENLEISVDAGNVRTGPDLSYPKITTLTQYRMLEAFEKTSVNGMTWYHVNFNGQTGWVASIVVNKYDPNRKFTLISAPLIAQMPQLPRGCEVTSLAMLLGHAGVHVDKMTLASEIKRDPTPYQEKDGNIYFGNPHTGFVGNMYTFDQPGLGVYHRPIAELGEKYLPGRIVDLTGNSFEAVYEQLDNGKPVWVINTSWFAYVPDEYWETWNTPTGTIRVTKKEHSVLVTGYDENYIYFNDPLAVQKHKKVNKSSFIAGWNQMGNQAITYN</sequence>
<dbReference type="EMBL" id="JACHGH010000004">
    <property type="protein sequence ID" value="MBB6453086.1"/>
    <property type="molecule type" value="Genomic_DNA"/>
</dbReference>
<name>A0A841Q3V3_9BACI</name>
<dbReference type="PROSITE" id="PS51781">
    <property type="entry name" value="SH3B"/>
    <property type="match status" value="2"/>
</dbReference>
<dbReference type="Gene3D" id="3.90.70.10">
    <property type="entry name" value="Cysteine proteinases"/>
    <property type="match status" value="1"/>
</dbReference>
<evidence type="ECO:0000256" key="1">
    <source>
        <dbReference type="SAM" id="MobiDB-lite"/>
    </source>
</evidence>
<feature type="region of interest" description="Disordered" evidence="1">
    <location>
        <begin position="21"/>
        <end position="54"/>
    </location>
</feature>
<accession>A0A841Q3V3</accession>
<feature type="compositionally biased region" description="Polar residues" evidence="1">
    <location>
        <begin position="43"/>
        <end position="53"/>
    </location>
</feature>
<dbReference type="InterPro" id="IPR039564">
    <property type="entry name" value="Peptidase_C39-like"/>
</dbReference>
<dbReference type="RefSeq" id="WP_174495796.1">
    <property type="nucleotide sequence ID" value="NZ_CADDWK010000004.1"/>
</dbReference>
<evidence type="ECO:0000313" key="4">
    <source>
        <dbReference type="Proteomes" id="UP000581688"/>
    </source>
</evidence>
<organism evidence="3 4">
    <name type="scientific">Salirhabdus euzebyi</name>
    <dbReference type="NCBI Taxonomy" id="394506"/>
    <lineage>
        <taxon>Bacteria</taxon>
        <taxon>Bacillati</taxon>
        <taxon>Bacillota</taxon>
        <taxon>Bacilli</taxon>
        <taxon>Bacillales</taxon>
        <taxon>Bacillaceae</taxon>
        <taxon>Salirhabdus</taxon>
    </lineage>
</organism>